<feature type="compositionally biased region" description="Basic residues" evidence="1">
    <location>
        <begin position="166"/>
        <end position="175"/>
    </location>
</feature>
<proteinExistence type="predicted"/>
<keyword evidence="3" id="KW-1185">Reference proteome</keyword>
<evidence type="ECO:0008006" key="4">
    <source>
        <dbReference type="Google" id="ProtNLM"/>
    </source>
</evidence>
<dbReference type="InParanoid" id="A8PUV8"/>
<feature type="region of interest" description="Disordered" evidence="1">
    <location>
        <begin position="64"/>
        <end position="124"/>
    </location>
</feature>
<dbReference type="GO" id="GO:0051301">
    <property type="term" value="P:cell division"/>
    <property type="evidence" value="ECO:0007669"/>
    <property type="project" value="InterPro"/>
</dbReference>
<feature type="region of interest" description="Disordered" evidence="1">
    <location>
        <begin position="302"/>
        <end position="324"/>
    </location>
</feature>
<dbReference type="GO" id="GO:0000444">
    <property type="term" value="C:MIS12/MIND type complex"/>
    <property type="evidence" value="ECO:0007669"/>
    <property type="project" value="InterPro"/>
</dbReference>
<dbReference type="RefSeq" id="XP_001732190.1">
    <property type="nucleotide sequence ID" value="XM_001732138.1"/>
</dbReference>
<name>A8PUV8_MALGO</name>
<dbReference type="PANTHER" id="PTHR14778">
    <property type="entry name" value="KINETOCHORE-ASSOCIATED PROTEIN DSN1 HOMOLOG"/>
    <property type="match status" value="1"/>
</dbReference>
<dbReference type="GO" id="GO:0007059">
    <property type="term" value="P:chromosome segregation"/>
    <property type="evidence" value="ECO:0007669"/>
    <property type="project" value="InterPro"/>
</dbReference>
<dbReference type="InterPro" id="IPR013218">
    <property type="entry name" value="Dsn1/Mis13"/>
</dbReference>
<comment type="caution">
    <text evidence="2">The sequence shown here is derived from an EMBL/GenBank/DDBJ whole genome shotgun (WGS) entry which is preliminary data.</text>
</comment>
<dbReference type="Pfam" id="PF08202">
    <property type="entry name" value="MIS13"/>
    <property type="match status" value="1"/>
</dbReference>
<dbReference type="OMA" id="PPVVRMK"/>
<dbReference type="OrthoDB" id="3364649at2759"/>
<reference evidence="2 3" key="1">
    <citation type="journal article" date="2007" name="Proc. Natl. Acad. Sci. U.S.A.">
        <title>Dandruff-associated Malassezia genomes reveal convergent and divergent virulence traits shared with plant and human fungal pathogens.</title>
        <authorList>
            <person name="Xu J."/>
            <person name="Saunders C.W."/>
            <person name="Hu P."/>
            <person name="Grant R.A."/>
            <person name="Boekhout T."/>
            <person name="Kuramae E.E."/>
            <person name="Kronstad J.W."/>
            <person name="Deangelis Y.M."/>
            <person name="Reeder N.L."/>
            <person name="Johnstone K.R."/>
            <person name="Leland M."/>
            <person name="Fieno A.M."/>
            <person name="Begley W.M."/>
            <person name="Sun Y."/>
            <person name="Lacey M.P."/>
            <person name="Chaudhary T."/>
            <person name="Keough T."/>
            <person name="Chu L."/>
            <person name="Sears R."/>
            <person name="Yuan B."/>
            <person name="Dawson T.L.Jr."/>
        </authorList>
    </citation>
    <scope>NUCLEOTIDE SEQUENCE [LARGE SCALE GENOMIC DNA]</scope>
    <source>
        <strain evidence="3">ATCC MYA-4612 / CBS 7966</strain>
    </source>
</reference>
<dbReference type="GeneID" id="5856496"/>
<feature type="compositionally biased region" description="Basic and acidic residues" evidence="1">
    <location>
        <begin position="248"/>
        <end position="257"/>
    </location>
</feature>
<dbReference type="Proteomes" id="UP000008837">
    <property type="component" value="Unassembled WGS sequence"/>
</dbReference>
<accession>A8PUV8</accession>
<dbReference type="EMBL" id="AAYY01000002">
    <property type="protein sequence ID" value="EDP44976.1"/>
    <property type="molecule type" value="Genomic_DNA"/>
</dbReference>
<dbReference type="VEuPathDB" id="FungiDB:MGL_0783"/>
<dbReference type="STRING" id="425265.A8PUV8"/>
<feature type="region of interest" description="Disordered" evidence="1">
    <location>
        <begin position="1"/>
        <end position="50"/>
    </location>
</feature>
<evidence type="ECO:0000313" key="3">
    <source>
        <dbReference type="Proteomes" id="UP000008837"/>
    </source>
</evidence>
<gene>
    <name evidence="2" type="ORF">MGL_0783</name>
</gene>
<feature type="region of interest" description="Disordered" evidence="1">
    <location>
        <begin position="163"/>
        <end position="186"/>
    </location>
</feature>
<organism evidence="2 3">
    <name type="scientific">Malassezia globosa (strain ATCC MYA-4612 / CBS 7966)</name>
    <name type="common">Dandruff-associated fungus</name>
    <dbReference type="NCBI Taxonomy" id="425265"/>
    <lineage>
        <taxon>Eukaryota</taxon>
        <taxon>Fungi</taxon>
        <taxon>Dikarya</taxon>
        <taxon>Basidiomycota</taxon>
        <taxon>Ustilaginomycotina</taxon>
        <taxon>Malasseziomycetes</taxon>
        <taxon>Malasseziales</taxon>
        <taxon>Malasseziaceae</taxon>
        <taxon>Malassezia</taxon>
    </lineage>
</organism>
<feature type="region of interest" description="Disordered" evidence="1">
    <location>
        <begin position="238"/>
        <end position="258"/>
    </location>
</feature>
<sequence>MSGARRSPDRPLNTNRGVPERFFSDILADEAQATLPNKRQRRPRNTMGEEVAGDLIFIRMKPPADEAVAGPSQPAADRSRRRNEVARSRPPVSRVRRDSMSVKGLRRVSSLRDGAPAYPHDDIPDDVLYKHCSDQVPPVVRMKHLLNWTLHRSIPQALAEAPPPRIGRRRRHGKTHPGDDADLSLLAPIPPEASRELTEQDRQHVAEVSPILLKLMQDTLRDLNDGLIGISWLRHAKKDQSRPLQPHPRNESNRHAEQQLSGMLEQLRNELTSWKEHEFEIQRIDEESEAVEAMATQLREQITTRRRGRAQSDESAFNSADGDEEQALADEVERARMGAHGTDASALSWAWEDADEDAQRQLDLAQSVLVSTESLNHAVASQTSSDIARDTSLDGTEVDARLHTLEYDVDKIHRRLHAVAQLDELSDEYIRRVSSRAAQALHERTSAGLASFSDSLSDATSGADLASSATAQRRLDTLLANVRDTNDPSTHQSIESPAVLPTDSHQLLRALAWDSGK</sequence>
<dbReference type="AlphaFoldDB" id="A8PUV8"/>
<dbReference type="PANTHER" id="PTHR14778:SF2">
    <property type="entry name" value="KINETOCHORE-ASSOCIATED PROTEIN DSN1 HOMOLOG"/>
    <property type="match status" value="1"/>
</dbReference>
<protein>
    <recommendedName>
        <fullName evidence="4">Kinetochore protein mis13</fullName>
    </recommendedName>
</protein>
<evidence type="ECO:0000313" key="2">
    <source>
        <dbReference type="EMBL" id="EDP44976.1"/>
    </source>
</evidence>
<evidence type="ECO:0000256" key="1">
    <source>
        <dbReference type="SAM" id="MobiDB-lite"/>
    </source>
</evidence>
<dbReference type="KEGG" id="mgl:MGL_0783"/>